<dbReference type="InterPro" id="IPR003583">
    <property type="entry name" value="Hlx-hairpin-Hlx_DNA-bd_motif"/>
</dbReference>
<accession>A0A1I5WMD6</accession>
<dbReference type="SUPFAM" id="SSF47781">
    <property type="entry name" value="RuvA domain 2-like"/>
    <property type="match status" value="1"/>
</dbReference>
<keyword evidence="8" id="KW-0067">ATP-binding</keyword>
<dbReference type="InterPro" id="IPR011114">
    <property type="entry name" value="RuvA_C"/>
</dbReference>
<organism evidence="8 9">
    <name type="scientific">Priestia endophytica DSM 13796</name>
    <dbReference type="NCBI Taxonomy" id="1121089"/>
    <lineage>
        <taxon>Bacteria</taxon>
        <taxon>Bacillati</taxon>
        <taxon>Bacillota</taxon>
        <taxon>Bacilli</taxon>
        <taxon>Bacillales</taxon>
        <taxon>Bacillaceae</taxon>
        <taxon>Priestia</taxon>
    </lineage>
</organism>
<dbReference type="CDD" id="cd14332">
    <property type="entry name" value="UBA_RuvA_C"/>
    <property type="match status" value="1"/>
</dbReference>
<comment type="subunit">
    <text evidence="6">Homotetramer. Forms an RuvA(8)-RuvB(12)-Holliday junction (HJ) complex. HJ DNA is sandwiched between 2 RuvA tetramers; dsDNA enters through RuvA and exits via RuvB. An RuvB hexamer assembles on each DNA strand where it exits the tetramer. Each RuvB hexamer is contacted by two RuvA subunits (via domain III) on 2 adjacent RuvB subunits; this complex drives branch migration. In the full resolvosome a probable DNA-RuvA(4)-RuvB(12)-RuvC(2) complex forms which resolves the HJ.</text>
</comment>
<keyword evidence="9" id="KW-1185">Reference proteome</keyword>
<evidence type="ECO:0000259" key="7">
    <source>
        <dbReference type="SMART" id="SM00278"/>
    </source>
</evidence>
<dbReference type="InterPro" id="IPR000085">
    <property type="entry name" value="RuvA"/>
</dbReference>
<dbReference type="InterPro" id="IPR013849">
    <property type="entry name" value="DNA_helicase_Holl-junc_RuvA_I"/>
</dbReference>
<evidence type="ECO:0000256" key="2">
    <source>
        <dbReference type="ARBA" id="ARBA00022763"/>
    </source>
</evidence>
<protein>
    <recommendedName>
        <fullName evidence="6">Holliday junction branch migration complex subunit RuvA</fullName>
    </recommendedName>
</protein>
<keyword evidence="8" id="KW-0378">Hydrolase</keyword>
<dbReference type="InterPro" id="IPR010994">
    <property type="entry name" value="RuvA_2-like"/>
</dbReference>
<dbReference type="Pfam" id="PF14520">
    <property type="entry name" value="HHH_5"/>
    <property type="match status" value="1"/>
</dbReference>
<dbReference type="Gene3D" id="1.10.150.20">
    <property type="entry name" value="5' to 3' exonuclease, C-terminal subdomain"/>
    <property type="match status" value="1"/>
</dbReference>
<evidence type="ECO:0000256" key="5">
    <source>
        <dbReference type="ARBA" id="ARBA00023204"/>
    </source>
</evidence>
<evidence type="ECO:0000256" key="3">
    <source>
        <dbReference type="ARBA" id="ARBA00023125"/>
    </source>
</evidence>
<keyword evidence="8" id="KW-0547">Nucleotide-binding</keyword>
<name>A0A1I5WMD6_9BACI</name>
<keyword evidence="3 6" id="KW-0238">DNA-binding</keyword>
<evidence type="ECO:0000313" key="8">
    <source>
        <dbReference type="EMBL" id="SFQ20747.1"/>
    </source>
</evidence>
<comment type="function">
    <text evidence="6">The RuvA-RuvB-RuvC complex processes Holliday junction (HJ) DNA during genetic recombination and DNA repair, while the RuvA-RuvB complex plays an important role in the rescue of blocked DNA replication forks via replication fork reversal (RFR). RuvA specifically binds to HJ cruciform DNA, conferring on it an open structure. The RuvB hexamer acts as an ATP-dependent pump, pulling dsDNA into and through the RuvAB complex. HJ branch migration allows RuvC to scan DNA until it finds its consensus sequence, where it cleaves and resolves the cruciform DNA.</text>
</comment>
<dbReference type="Proteomes" id="UP000182762">
    <property type="component" value="Unassembled WGS sequence"/>
</dbReference>
<sequence>MFDYIKGYVTYLNPEYVTVENGGIGYQVFTPNPFLFQINEMEEITVYTYHHVREDISALFGFLSRQDKDLFKKLLSVSGIGPKGALAVLASGDTAGLIRAVEEENEKFLVKFPGVGKKTARQMILDLKGKLNDLATDETFTLFTHEKHEQRTENEKAMEEAKEALKVLGYAEREINKVLPTLAGENLATDQYIKKALQKLLK</sequence>
<feature type="domain" description="Helix-hairpin-helix DNA-binding motif class 1" evidence="7">
    <location>
        <begin position="107"/>
        <end position="126"/>
    </location>
</feature>
<keyword evidence="5 6" id="KW-0234">DNA repair</keyword>
<reference evidence="8 9" key="1">
    <citation type="submission" date="2016-10" db="EMBL/GenBank/DDBJ databases">
        <authorList>
            <person name="Varghese N."/>
            <person name="Submissions S."/>
        </authorList>
    </citation>
    <scope>NUCLEOTIDE SEQUENCE [LARGE SCALE GENOMIC DNA]</scope>
    <source>
        <strain evidence="8 9">DSM 13796</strain>
    </source>
</reference>
<dbReference type="Gene3D" id="2.40.50.140">
    <property type="entry name" value="Nucleic acid-binding proteins"/>
    <property type="match status" value="1"/>
</dbReference>
<keyword evidence="4 6" id="KW-0233">DNA recombination</keyword>
<dbReference type="NCBIfam" id="TIGR00084">
    <property type="entry name" value="ruvA"/>
    <property type="match status" value="1"/>
</dbReference>
<dbReference type="Gene3D" id="1.10.8.10">
    <property type="entry name" value="DNA helicase RuvA subunit, C-terminal domain"/>
    <property type="match status" value="1"/>
</dbReference>
<comment type="caution">
    <text evidence="6">Lacks conserved residue(s) required for the propagation of feature annotation.</text>
</comment>
<keyword evidence="2 6" id="KW-0227">DNA damage</keyword>
<evidence type="ECO:0000256" key="4">
    <source>
        <dbReference type="ARBA" id="ARBA00023172"/>
    </source>
</evidence>
<evidence type="ECO:0000313" key="9">
    <source>
        <dbReference type="Proteomes" id="UP000182762"/>
    </source>
</evidence>
<comment type="caution">
    <text evidence="8">The sequence shown here is derived from an EMBL/GenBank/DDBJ whole genome shotgun (WGS) entry which is preliminary data.</text>
</comment>
<dbReference type="InterPro" id="IPR012340">
    <property type="entry name" value="NA-bd_OB-fold"/>
</dbReference>
<comment type="similarity">
    <text evidence="6">Belongs to the RuvA family.</text>
</comment>
<comment type="subcellular location">
    <subcellularLocation>
        <location evidence="6">Cytoplasm</location>
    </subcellularLocation>
</comment>
<gene>
    <name evidence="6" type="primary">ruvA</name>
    <name evidence="8" type="ORF">SAMN02745910_00637</name>
</gene>
<dbReference type="SMART" id="SM00278">
    <property type="entry name" value="HhH1"/>
    <property type="match status" value="2"/>
</dbReference>
<dbReference type="HAMAP" id="MF_00031">
    <property type="entry name" value="DNA_HJ_migration_RuvA"/>
    <property type="match status" value="1"/>
</dbReference>
<keyword evidence="8" id="KW-0347">Helicase</keyword>
<dbReference type="GO" id="GO:0004386">
    <property type="term" value="F:helicase activity"/>
    <property type="evidence" value="ECO:0007669"/>
    <property type="project" value="UniProtKB-KW"/>
</dbReference>
<feature type="domain" description="Helix-hairpin-helix DNA-binding motif class 1" evidence="7">
    <location>
        <begin position="72"/>
        <end position="91"/>
    </location>
</feature>
<evidence type="ECO:0000256" key="6">
    <source>
        <dbReference type="HAMAP-Rule" id="MF_00031"/>
    </source>
</evidence>
<evidence type="ECO:0000256" key="1">
    <source>
        <dbReference type="ARBA" id="ARBA00022490"/>
    </source>
</evidence>
<keyword evidence="1 6" id="KW-0963">Cytoplasm</keyword>
<dbReference type="EMBL" id="FOXX01000001">
    <property type="protein sequence ID" value="SFQ20747.1"/>
    <property type="molecule type" value="Genomic_DNA"/>
</dbReference>
<proteinExistence type="inferred from homology"/>
<dbReference type="SUPFAM" id="SSF46929">
    <property type="entry name" value="DNA helicase RuvA subunit, C-terminal domain"/>
    <property type="match status" value="1"/>
</dbReference>
<dbReference type="GeneID" id="93709405"/>
<dbReference type="InterPro" id="IPR036267">
    <property type="entry name" value="RuvA_C_sf"/>
</dbReference>
<dbReference type="RefSeq" id="WP_061802088.1">
    <property type="nucleotide sequence ID" value="NZ_FOXX01000001.1"/>
</dbReference>
<dbReference type="Pfam" id="PF07499">
    <property type="entry name" value="RuvA_C"/>
    <property type="match status" value="1"/>
</dbReference>
<feature type="region of interest" description="Domain III" evidence="6">
    <location>
        <begin position="153"/>
        <end position="202"/>
    </location>
</feature>
<dbReference type="SUPFAM" id="SSF50249">
    <property type="entry name" value="Nucleic acid-binding proteins"/>
    <property type="match status" value="1"/>
</dbReference>
<comment type="domain">
    <text evidence="6">Has three domains with a flexible linker between the domains II and III and assumes an 'L' shape. Domain III is highly mobile and contacts RuvB.</text>
</comment>
<dbReference type="Pfam" id="PF01330">
    <property type="entry name" value="RuvA_N"/>
    <property type="match status" value="1"/>
</dbReference>